<keyword evidence="5" id="KW-0411">Iron-sulfur</keyword>
<evidence type="ECO:0000256" key="3">
    <source>
        <dbReference type="ARBA" id="ARBA00023002"/>
    </source>
</evidence>
<proteinExistence type="predicted"/>
<dbReference type="PROSITE" id="PS00198">
    <property type="entry name" value="4FE4S_FER_1"/>
    <property type="match status" value="1"/>
</dbReference>
<keyword evidence="4" id="KW-0408">Iron</keyword>
<keyword evidence="1" id="KW-0004">4Fe-4S</keyword>
<organism evidence="7 8">
    <name type="scientific">Maridesulfovibrio salexigens (strain ATCC 14822 / DSM 2638 / NCIMB 8403 / VKM B-1763)</name>
    <name type="common">Desulfovibrio salexigens</name>
    <dbReference type="NCBI Taxonomy" id="526222"/>
    <lineage>
        <taxon>Bacteria</taxon>
        <taxon>Pseudomonadati</taxon>
        <taxon>Thermodesulfobacteriota</taxon>
        <taxon>Desulfovibrionia</taxon>
        <taxon>Desulfovibrionales</taxon>
        <taxon>Desulfovibrionaceae</taxon>
        <taxon>Maridesulfovibrio</taxon>
    </lineage>
</organism>
<gene>
    <name evidence="7" type="ordered locus">Desal_0192</name>
</gene>
<dbReference type="InterPro" id="IPR004017">
    <property type="entry name" value="Cys_rich_dom"/>
</dbReference>
<dbReference type="AlphaFoldDB" id="C6BVP8"/>
<evidence type="ECO:0000256" key="2">
    <source>
        <dbReference type="ARBA" id="ARBA00022723"/>
    </source>
</evidence>
<dbReference type="GO" id="GO:0005886">
    <property type="term" value="C:plasma membrane"/>
    <property type="evidence" value="ECO:0007669"/>
    <property type="project" value="TreeGrafter"/>
</dbReference>
<feature type="domain" description="4Fe-4S ferredoxin-type" evidence="6">
    <location>
        <begin position="52"/>
        <end position="80"/>
    </location>
</feature>
<dbReference type="SUPFAM" id="SSF46548">
    <property type="entry name" value="alpha-helical ferredoxin"/>
    <property type="match status" value="1"/>
</dbReference>
<keyword evidence="3" id="KW-0560">Oxidoreductase</keyword>
<dbReference type="Pfam" id="PF02754">
    <property type="entry name" value="CCG"/>
    <property type="match status" value="2"/>
</dbReference>
<dbReference type="HOGENOM" id="CLU_023081_3_0_7"/>
<dbReference type="KEGG" id="dsa:Desal_0192"/>
<name>C6BVP8_MARSD</name>
<evidence type="ECO:0000256" key="4">
    <source>
        <dbReference type="ARBA" id="ARBA00023004"/>
    </source>
</evidence>
<sequence length="362" mass="41232">MPVSEQLKKELQVIADECIDCGKCMTKCRFLAESGSPVSIALRALSSDEDADKVAIRSYACSVCGLCSAVCPVAVEPDRMFKELRNHAQANAIFRLDKYDPLLNYERLGQRFPFKGEFIPENCKTIFFPGCTLPAMHLDATRVAYKIIKREEPTMGLVLNCCSKPSKMLGLKSRHEEALSELIHRLERKGVKKIITACPNCHKTFQEFNSNLKIVSIYKRLKVSKFIPVRPTIQEVTIHDPCVTRNETEMHKNVRALLKAMGIRVVEMRHSRTNTLCCGEGGATHFYKKDYAEYWSRKRITEAQRTGVPMVTYCAGCVNFLGCKYPTAHVLDILLVKRKRIPKPVAFPFNYINRLIFKFSKH</sequence>
<keyword evidence="8" id="KW-1185">Reference proteome</keyword>
<dbReference type="eggNOG" id="COG0247">
    <property type="taxonomic scope" value="Bacteria"/>
</dbReference>
<accession>C6BVP8</accession>
<dbReference type="Pfam" id="PF13183">
    <property type="entry name" value="Fer4_8"/>
    <property type="match status" value="1"/>
</dbReference>
<protein>
    <recommendedName>
        <fullName evidence="6">4Fe-4S ferredoxin-type domain-containing protein</fullName>
    </recommendedName>
</protein>
<dbReference type="EMBL" id="CP001649">
    <property type="protein sequence ID" value="ACS78262.1"/>
    <property type="molecule type" value="Genomic_DNA"/>
</dbReference>
<dbReference type="Gene3D" id="1.10.1060.10">
    <property type="entry name" value="Alpha-helical ferredoxin"/>
    <property type="match status" value="1"/>
</dbReference>
<evidence type="ECO:0000259" key="6">
    <source>
        <dbReference type="PROSITE" id="PS51379"/>
    </source>
</evidence>
<evidence type="ECO:0000256" key="5">
    <source>
        <dbReference type="ARBA" id="ARBA00023014"/>
    </source>
</evidence>
<evidence type="ECO:0000256" key="1">
    <source>
        <dbReference type="ARBA" id="ARBA00022485"/>
    </source>
</evidence>
<dbReference type="InterPro" id="IPR051460">
    <property type="entry name" value="HdrC_iron-sulfur_subunit"/>
</dbReference>
<dbReference type="InterPro" id="IPR017900">
    <property type="entry name" value="4Fe4S_Fe_S_CS"/>
</dbReference>
<dbReference type="PROSITE" id="PS51379">
    <property type="entry name" value="4FE4S_FER_2"/>
    <property type="match status" value="2"/>
</dbReference>
<reference evidence="7 8" key="1">
    <citation type="submission" date="2009-06" db="EMBL/GenBank/DDBJ databases">
        <title>Complete sequence of Desulfovibrio salexigens DSM 2638.</title>
        <authorList>
            <consortium name="US DOE Joint Genome Institute"/>
            <person name="Lucas S."/>
            <person name="Copeland A."/>
            <person name="Lapidus A."/>
            <person name="Glavina del Rio T."/>
            <person name="Tice H."/>
            <person name="Bruce D."/>
            <person name="Goodwin L."/>
            <person name="Pitluck S."/>
            <person name="Munk A.C."/>
            <person name="Brettin T."/>
            <person name="Detter J.C."/>
            <person name="Han C."/>
            <person name="Tapia R."/>
            <person name="Larimer F."/>
            <person name="Land M."/>
            <person name="Hauser L."/>
            <person name="Kyrpides N."/>
            <person name="Anderson I."/>
            <person name="Wall J.D."/>
            <person name="Arkin A.P."/>
            <person name="Dehal P."/>
            <person name="Chivian D."/>
            <person name="Giles B."/>
            <person name="Hazen T.C."/>
        </authorList>
    </citation>
    <scope>NUCLEOTIDE SEQUENCE [LARGE SCALE GENOMIC DNA]</scope>
    <source>
        <strain evidence="8">ATCC 14822 / DSM 2638 / NCIMB 8403 / VKM B-1763</strain>
    </source>
</reference>
<feature type="domain" description="4Fe-4S ferredoxin-type" evidence="6">
    <location>
        <begin position="9"/>
        <end position="38"/>
    </location>
</feature>
<dbReference type="InterPro" id="IPR017896">
    <property type="entry name" value="4Fe4S_Fe-S-bd"/>
</dbReference>
<dbReference type="Proteomes" id="UP000002601">
    <property type="component" value="Chromosome"/>
</dbReference>
<dbReference type="GO" id="GO:0051539">
    <property type="term" value="F:4 iron, 4 sulfur cluster binding"/>
    <property type="evidence" value="ECO:0007669"/>
    <property type="project" value="UniProtKB-KW"/>
</dbReference>
<dbReference type="RefSeq" id="WP_012765788.1">
    <property type="nucleotide sequence ID" value="NC_012881.1"/>
</dbReference>
<dbReference type="GO" id="GO:0016491">
    <property type="term" value="F:oxidoreductase activity"/>
    <property type="evidence" value="ECO:0007669"/>
    <property type="project" value="UniProtKB-KW"/>
</dbReference>
<dbReference type="STRING" id="526222.Desal_0192"/>
<evidence type="ECO:0000313" key="8">
    <source>
        <dbReference type="Proteomes" id="UP000002601"/>
    </source>
</evidence>
<dbReference type="InterPro" id="IPR009051">
    <property type="entry name" value="Helical_ferredxn"/>
</dbReference>
<evidence type="ECO:0000313" key="7">
    <source>
        <dbReference type="EMBL" id="ACS78262.1"/>
    </source>
</evidence>
<dbReference type="GO" id="GO:0046872">
    <property type="term" value="F:metal ion binding"/>
    <property type="evidence" value="ECO:0007669"/>
    <property type="project" value="UniProtKB-KW"/>
</dbReference>
<keyword evidence="2" id="KW-0479">Metal-binding</keyword>
<dbReference type="PANTHER" id="PTHR43255">
    <property type="entry name" value="IRON-SULFUR-BINDING OXIDOREDUCTASE FADF-RELATED-RELATED"/>
    <property type="match status" value="1"/>
</dbReference>
<dbReference type="PANTHER" id="PTHR43255:SF1">
    <property type="entry name" value="IRON-SULFUR-BINDING OXIDOREDUCTASE FADF-RELATED"/>
    <property type="match status" value="1"/>
</dbReference>